<sequence length="145" mass="17749">MIVDRRDVRHNILNLTSLKNYLIMNLFSNFLHKLPCLNFYQIRTKWVDHRMIRDVKRRQLVTEYTPLRLRYNSLRKNDILPAELREITDKEIHALPRDSAWRRMTNRCVVTSRPRGVVYRWRLSRLVFRHLADYNKLSGVQRAMW</sequence>
<dbReference type="Gene3D" id="1.10.287.1480">
    <property type="match status" value="1"/>
</dbReference>
<comment type="caution">
    <text evidence="5">The sequence shown here is derived from an EMBL/GenBank/DDBJ whole genome shotgun (WGS) entry which is preliminary data.</text>
</comment>
<dbReference type="GO" id="GO:0006412">
    <property type="term" value="P:translation"/>
    <property type="evidence" value="ECO:0007669"/>
    <property type="project" value="InterPro"/>
</dbReference>
<dbReference type="PANTHER" id="PTHR19836">
    <property type="entry name" value="30S RIBOSOMAL PROTEIN S14"/>
    <property type="match status" value="1"/>
</dbReference>
<comment type="similarity">
    <text evidence="1">Belongs to the universal ribosomal protein uS14 family.</text>
</comment>
<dbReference type="GO" id="GO:0003735">
    <property type="term" value="F:structural constituent of ribosome"/>
    <property type="evidence" value="ECO:0007669"/>
    <property type="project" value="InterPro"/>
</dbReference>
<dbReference type="FunFam" id="1.10.287.1480:FF:000001">
    <property type="entry name" value="30S ribosomal protein S14"/>
    <property type="match status" value="1"/>
</dbReference>
<accession>A0AAN7ZHE4</accession>
<evidence type="ECO:0000256" key="2">
    <source>
        <dbReference type="ARBA" id="ARBA00022980"/>
    </source>
</evidence>
<evidence type="ECO:0000256" key="4">
    <source>
        <dbReference type="ARBA" id="ARBA00083755"/>
    </source>
</evidence>
<keyword evidence="2" id="KW-0689">Ribosomal protein</keyword>
<name>A0AAN7ZHE4_9COLE</name>
<reference evidence="5 6" key="1">
    <citation type="journal article" date="2024" name="Insects">
        <title>An Improved Chromosome-Level Genome Assembly of the Firefly Pyrocoelia pectoralis.</title>
        <authorList>
            <person name="Fu X."/>
            <person name="Meyer-Rochow V.B."/>
            <person name="Ballantyne L."/>
            <person name="Zhu X."/>
        </authorList>
    </citation>
    <scope>NUCLEOTIDE SEQUENCE [LARGE SCALE GENOMIC DNA]</scope>
    <source>
        <strain evidence="5">XCY_ONT2</strain>
    </source>
</reference>
<dbReference type="PANTHER" id="PTHR19836:SF19">
    <property type="entry name" value="SMALL RIBOSOMAL SUBUNIT PROTEIN US14M"/>
    <property type="match status" value="1"/>
</dbReference>
<protein>
    <recommendedName>
        <fullName evidence="4">28S ribosomal protein S14, mitochondrial</fullName>
    </recommendedName>
</protein>
<keyword evidence="3" id="KW-0687">Ribonucleoprotein</keyword>
<evidence type="ECO:0000256" key="3">
    <source>
        <dbReference type="ARBA" id="ARBA00023274"/>
    </source>
</evidence>
<gene>
    <name evidence="5" type="ORF">RI129_005284</name>
</gene>
<evidence type="ECO:0000256" key="1">
    <source>
        <dbReference type="ARBA" id="ARBA00009083"/>
    </source>
</evidence>
<organism evidence="5 6">
    <name type="scientific">Pyrocoelia pectoralis</name>
    <dbReference type="NCBI Taxonomy" id="417401"/>
    <lineage>
        <taxon>Eukaryota</taxon>
        <taxon>Metazoa</taxon>
        <taxon>Ecdysozoa</taxon>
        <taxon>Arthropoda</taxon>
        <taxon>Hexapoda</taxon>
        <taxon>Insecta</taxon>
        <taxon>Pterygota</taxon>
        <taxon>Neoptera</taxon>
        <taxon>Endopterygota</taxon>
        <taxon>Coleoptera</taxon>
        <taxon>Polyphaga</taxon>
        <taxon>Elateriformia</taxon>
        <taxon>Elateroidea</taxon>
        <taxon>Lampyridae</taxon>
        <taxon>Lampyrinae</taxon>
        <taxon>Pyrocoelia</taxon>
    </lineage>
</organism>
<dbReference type="EMBL" id="JAVRBK010000003">
    <property type="protein sequence ID" value="KAK5646820.1"/>
    <property type="molecule type" value="Genomic_DNA"/>
</dbReference>
<dbReference type="Proteomes" id="UP001329430">
    <property type="component" value="Chromosome 3"/>
</dbReference>
<evidence type="ECO:0000313" key="5">
    <source>
        <dbReference type="EMBL" id="KAK5646820.1"/>
    </source>
</evidence>
<evidence type="ECO:0000313" key="6">
    <source>
        <dbReference type="Proteomes" id="UP001329430"/>
    </source>
</evidence>
<dbReference type="Pfam" id="PF00253">
    <property type="entry name" value="Ribosomal_S14"/>
    <property type="match status" value="1"/>
</dbReference>
<dbReference type="AlphaFoldDB" id="A0AAN7ZHE4"/>
<keyword evidence="6" id="KW-1185">Reference proteome</keyword>
<dbReference type="SUPFAM" id="SSF57716">
    <property type="entry name" value="Glucocorticoid receptor-like (DNA-binding domain)"/>
    <property type="match status" value="1"/>
</dbReference>
<dbReference type="InterPro" id="IPR001209">
    <property type="entry name" value="Ribosomal_uS14"/>
</dbReference>
<proteinExistence type="inferred from homology"/>
<dbReference type="GO" id="GO:0005763">
    <property type="term" value="C:mitochondrial small ribosomal subunit"/>
    <property type="evidence" value="ECO:0007669"/>
    <property type="project" value="TreeGrafter"/>
</dbReference>